<sequence>MSAAVALTTLQSSLGVSLQYSTNSLNLQDYFMPLMMWRKATMEQQLRSLSVMLMAALLMPIAVPACRISEFPCRNGRCIRLDRYCDGVDDCGDKSDEPRYCTVCNRTYYGDVGKTYELELHKPREDRLPFLCQLTFMANGHNHGELVQLIFDAFNVGRYEASALDGCPDGYMQLSEMGRPYTGGSWCGSSTGYAVYYSETSTVTVSVKLFHSPLHASSPFEFQLRYKFVSHDEAVVRFGSVGAPLERGEVVPGTYCSRNYYECYRKRCRIQSPNYPGMYPRNVTCYLTLRQKIIPNCKHAMIAVGQENKHKMQIKRAVTMASLNKTGRTLHAWQDCTGERDHLIFYDGSSTDDPVLVKFCGGDWLPRVVSRGPEMLVAFHSSPFSIPLHSSTAPSPLRGFELDVDVIFADSDSLDYSREPRRCEFWVNASNPDSEDWMTRPRGRSGNVLSPRHTLPPNTTCTYRFRGKPGDLVWLYFVSYSHQLLTDNNEPAATSIPLGHNSPMSTSNQSPNLTNSCSTRLRIWDGGGTDSDVLLADHCDMDTPRLCDHTSLSNLTRVTRPCSPLESYVSTGPDLTMRHFSEDGTALHPTTFRLKYEFVDTRMGGEPWAGRRGEEPPPQPCSRVFRRTRSGEFASPRNVFLFGRGGARNLSCVYRLEAGAGEKIRLTLHNASFGESPSCVTEADPHTGRPKCASVSPPPGEEKRVSQLRILEVPWRDVKISRACLCDNSTLSASGSRHIVFISSTRIIELHFTVTRLNISEDFVDLYFHGSFEIVRAPECQRRQRVRGSGGEIEFVSPPRSRLDAHCEGLPWLVEAHENRSLFLLTWGTFLPLEPSPEDPARCHTTNRVLLYSGRPAKLLRVVCPASPNARQFAVHVFSEEWFKGSRSFYLRSPRPPSFLVEFIGREPGVAALNWLEISRSRSSLLQQLQIDYVGSDNDSITASLPADWECPHRCPELNACISASLWCDGRSNCPSGFDEDESHCGAGMSLFSYLPGGIYTALGAGAATAAALTIFLCVAAVHRIRTQKRRRRLGKKKRSGGGGDVGPRRVPTEEMLLDPSGSTTSS</sequence>
<keyword evidence="1 2" id="KW-1015">Disulfide bond</keyword>
<dbReference type="InterPro" id="IPR023415">
    <property type="entry name" value="LDLR_class-A_CS"/>
</dbReference>
<dbReference type="PROSITE" id="PS01209">
    <property type="entry name" value="LDLRA_1"/>
    <property type="match status" value="1"/>
</dbReference>
<evidence type="ECO:0000313" key="7">
    <source>
        <dbReference type="Proteomes" id="UP000235965"/>
    </source>
</evidence>
<dbReference type="PANTHER" id="PTHR47537">
    <property type="entry name" value="CUBILIN"/>
    <property type="match status" value="1"/>
</dbReference>
<dbReference type="EMBL" id="NEVH01003752">
    <property type="protein sequence ID" value="PNF40041.1"/>
    <property type="molecule type" value="Genomic_DNA"/>
</dbReference>
<dbReference type="InterPro" id="IPR056707">
    <property type="entry name" value="DUF7805"/>
</dbReference>
<dbReference type="OrthoDB" id="10037824at2759"/>
<dbReference type="Gene3D" id="4.10.400.10">
    <property type="entry name" value="Low-density Lipoprotein Receptor"/>
    <property type="match status" value="1"/>
</dbReference>
<dbReference type="SUPFAM" id="SSF57424">
    <property type="entry name" value="LDL receptor-like module"/>
    <property type="match status" value="1"/>
</dbReference>
<dbReference type="Pfam" id="PF00057">
    <property type="entry name" value="Ldl_recept_a"/>
    <property type="match status" value="1"/>
</dbReference>
<gene>
    <name evidence="6" type="ORF">B7P43_G11624</name>
</gene>
<evidence type="ECO:0000259" key="5">
    <source>
        <dbReference type="PROSITE" id="PS01180"/>
    </source>
</evidence>
<dbReference type="InterPro" id="IPR002172">
    <property type="entry name" value="LDrepeatLR_classA_rpt"/>
</dbReference>
<dbReference type="Gene3D" id="2.60.120.290">
    <property type="entry name" value="Spermadhesin, CUB domain"/>
    <property type="match status" value="2"/>
</dbReference>
<dbReference type="PROSITE" id="PS01180">
    <property type="entry name" value="CUB"/>
    <property type="match status" value="1"/>
</dbReference>
<dbReference type="GO" id="GO:0005886">
    <property type="term" value="C:plasma membrane"/>
    <property type="evidence" value="ECO:0007669"/>
    <property type="project" value="TreeGrafter"/>
</dbReference>
<dbReference type="FunFam" id="2.60.120.290:FF:000065">
    <property type="entry name" value="Uncharacterized protein, isoform E"/>
    <property type="match status" value="1"/>
</dbReference>
<dbReference type="InterPro" id="IPR036055">
    <property type="entry name" value="LDL_receptor-like_sf"/>
</dbReference>
<comment type="caution">
    <text evidence="2">Lacks conserved residue(s) required for the propagation of feature annotation.</text>
</comment>
<dbReference type="InterPro" id="IPR035914">
    <property type="entry name" value="Sperma_CUB_dom_sf"/>
</dbReference>
<dbReference type="STRING" id="105785.A0A2J7RGS4"/>
<protein>
    <recommendedName>
        <fullName evidence="5">CUB domain-containing protein</fullName>
    </recommendedName>
</protein>
<name>A0A2J7RGS4_9NEOP</name>
<dbReference type="CDD" id="cd00112">
    <property type="entry name" value="LDLa"/>
    <property type="match status" value="2"/>
</dbReference>
<dbReference type="Pfam" id="PF25090">
    <property type="entry name" value="DUF7805"/>
    <property type="match status" value="1"/>
</dbReference>
<feature type="disulfide bond" evidence="2">
    <location>
        <begin position="73"/>
        <end position="91"/>
    </location>
</feature>
<dbReference type="InterPro" id="IPR053207">
    <property type="entry name" value="Non-NMDA_GluR_Accessory"/>
</dbReference>
<evidence type="ECO:0000256" key="2">
    <source>
        <dbReference type="PROSITE-ProRule" id="PRU00124"/>
    </source>
</evidence>
<feature type="disulfide bond" evidence="2">
    <location>
        <begin position="66"/>
        <end position="78"/>
    </location>
</feature>
<dbReference type="PRINTS" id="PR00261">
    <property type="entry name" value="LDLRECEPTOR"/>
</dbReference>
<evidence type="ECO:0000313" key="6">
    <source>
        <dbReference type="EMBL" id="PNF40041.1"/>
    </source>
</evidence>
<feature type="domain" description="CUB" evidence="5">
    <location>
        <begin position="256"/>
        <end position="407"/>
    </location>
</feature>
<proteinExistence type="predicted"/>
<feature type="region of interest" description="Disordered" evidence="3">
    <location>
        <begin position="679"/>
        <end position="700"/>
    </location>
</feature>
<feature type="compositionally biased region" description="Basic residues" evidence="3">
    <location>
        <begin position="1030"/>
        <end position="1040"/>
    </location>
</feature>
<dbReference type="FunCoup" id="A0A2J7RGS4">
    <property type="interactions" value="106"/>
</dbReference>
<dbReference type="InterPro" id="IPR000859">
    <property type="entry name" value="CUB_dom"/>
</dbReference>
<accession>A0A2J7RGS4</accession>
<dbReference type="SMART" id="SM00192">
    <property type="entry name" value="LDLa"/>
    <property type="match status" value="2"/>
</dbReference>
<dbReference type="CDD" id="cd00041">
    <property type="entry name" value="CUB"/>
    <property type="match status" value="1"/>
</dbReference>
<keyword evidence="7" id="KW-1185">Reference proteome</keyword>
<dbReference type="Proteomes" id="UP000235965">
    <property type="component" value="Unassembled WGS sequence"/>
</dbReference>
<evidence type="ECO:0000256" key="4">
    <source>
        <dbReference type="SAM" id="Phobius"/>
    </source>
</evidence>
<dbReference type="SUPFAM" id="SSF49854">
    <property type="entry name" value="Spermadhesin, CUB domain"/>
    <property type="match status" value="2"/>
</dbReference>
<evidence type="ECO:0000256" key="3">
    <source>
        <dbReference type="SAM" id="MobiDB-lite"/>
    </source>
</evidence>
<dbReference type="PANTHER" id="PTHR47537:SF8">
    <property type="entry name" value="CUB DOMAIN-CONTAINING PROTEIN"/>
    <property type="match status" value="1"/>
</dbReference>
<organism evidence="6 7">
    <name type="scientific">Cryptotermes secundus</name>
    <dbReference type="NCBI Taxonomy" id="105785"/>
    <lineage>
        <taxon>Eukaryota</taxon>
        <taxon>Metazoa</taxon>
        <taxon>Ecdysozoa</taxon>
        <taxon>Arthropoda</taxon>
        <taxon>Hexapoda</taxon>
        <taxon>Insecta</taxon>
        <taxon>Pterygota</taxon>
        <taxon>Neoptera</taxon>
        <taxon>Polyneoptera</taxon>
        <taxon>Dictyoptera</taxon>
        <taxon>Blattodea</taxon>
        <taxon>Blattoidea</taxon>
        <taxon>Termitoidae</taxon>
        <taxon>Kalotermitidae</taxon>
        <taxon>Cryptotermitinae</taxon>
        <taxon>Cryptotermes</taxon>
    </lineage>
</organism>
<feature type="transmembrane region" description="Helical" evidence="4">
    <location>
        <begin position="999"/>
        <end position="1022"/>
    </location>
</feature>
<comment type="caution">
    <text evidence="6">The sequence shown here is derived from an EMBL/GenBank/DDBJ whole genome shotgun (WGS) entry which is preliminary data.</text>
</comment>
<dbReference type="InParanoid" id="A0A2J7RGS4"/>
<feature type="region of interest" description="Disordered" evidence="3">
    <location>
        <begin position="1030"/>
        <end position="1067"/>
    </location>
</feature>
<dbReference type="PROSITE" id="PS50068">
    <property type="entry name" value="LDLRA_2"/>
    <property type="match status" value="1"/>
</dbReference>
<dbReference type="Gene3D" id="2.40.128.620">
    <property type="match status" value="1"/>
</dbReference>
<keyword evidence="4" id="KW-0812">Transmembrane</keyword>
<reference evidence="6 7" key="1">
    <citation type="submission" date="2017-12" db="EMBL/GenBank/DDBJ databases">
        <title>Hemimetabolous genomes reveal molecular basis of termite eusociality.</title>
        <authorList>
            <person name="Harrison M.C."/>
            <person name="Jongepier E."/>
            <person name="Robertson H.M."/>
            <person name="Arning N."/>
            <person name="Bitard-Feildel T."/>
            <person name="Chao H."/>
            <person name="Childers C.P."/>
            <person name="Dinh H."/>
            <person name="Doddapaneni H."/>
            <person name="Dugan S."/>
            <person name="Gowin J."/>
            <person name="Greiner C."/>
            <person name="Han Y."/>
            <person name="Hu H."/>
            <person name="Hughes D.S.T."/>
            <person name="Huylmans A.-K."/>
            <person name="Kemena C."/>
            <person name="Kremer L.P.M."/>
            <person name="Lee S.L."/>
            <person name="Lopez-Ezquerra A."/>
            <person name="Mallet L."/>
            <person name="Monroy-Kuhn J.M."/>
            <person name="Moser A."/>
            <person name="Murali S.C."/>
            <person name="Muzny D.M."/>
            <person name="Otani S."/>
            <person name="Piulachs M.-D."/>
            <person name="Poelchau M."/>
            <person name="Qu J."/>
            <person name="Schaub F."/>
            <person name="Wada-Katsumata A."/>
            <person name="Worley K.C."/>
            <person name="Xie Q."/>
            <person name="Ylla G."/>
            <person name="Poulsen M."/>
            <person name="Gibbs R.A."/>
            <person name="Schal C."/>
            <person name="Richards S."/>
            <person name="Belles X."/>
            <person name="Korb J."/>
            <person name="Bornberg-Bauer E."/>
        </authorList>
    </citation>
    <scope>NUCLEOTIDE SEQUENCE [LARGE SCALE GENOMIC DNA]</scope>
    <source>
        <tissue evidence="6">Whole body</tissue>
    </source>
</reference>
<keyword evidence="4" id="KW-0472">Membrane</keyword>
<keyword evidence="4" id="KW-1133">Transmembrane helix</keyword>
<dbReference type="AlphaFoldDB" id="A0A2J7RGS4"/>
<evidence type="ECO:0000256" key="1">
    <source>
        <dbReference type="ARBA" id="ARBA00023157"/>
    </source>
</evidence>